<dbReference type="Proteomes" id="UP001057375">
    <property type="component" value="Unassembled WGS sequence"/>
</dbReference>
<protein>
    <submittedName>
        <fullName evidence="1">Uncharacterized protein</fullName>
    </submittedName>
</protein>
<gene>
    <name evidence="1" type="ORF">ADUPG1_003463</name>
</gene>
<sequence length="42" mass="4441">MGGVYEDGIFGGLERSYLAVTVLIVTGGDLFDQLCHICGLAH</sequence>
<name>A0ABQ5L2E5_9EUKA</name>
<accession>A0ABQ5L2E5</accession>
<comment type="caution">
    <text evidence="1">The sequence shown here is derived from an EMBL/GenBank/DDBJ whole genome shotgun (WGS) entry which is preliminary data.</text>
</comment>
<evidence type="ECO:0000313" key="2">
    <source>
        <dbReference type="Proteomes" id="UP001057375"/>
    </source>
</evidence>
<feature type="non-terminal residue" evidence="1">
    <location>
        <position position="42"/>
    </location>
</feature>
<reference evidence="1" key="1">
    <citation type="submission" date="2022-03" db="EMBL/GenBank/DDBJ databases">
        <title>Draft genome sequence of Aduncisulcus paluster, a free-living microaerophilic Fornicata.</title>
        <authorList>
            <person name="Yuyama I."/>
            <person name="Kume K."/>
            <person name="Tamura T."/>
            <person name="Inagaki Y."/>
            <person name="Hashimoto T."/>
        </authorList>
    </citation>
    <scope>NUCLEOTIDE SEQUENCE</scope>
    <source>
        <strain evidence="1">NY0171</strain>
    </source>
</reference>
<organism evidence="1 2">
    <name type="scientific">Aduncisulcus paluster</name>
    <dbReference type="NCBI Taxonomy" id="2918883"/>
    <lineage>
        <taxon>Eukaryota</taxon>
        <taxon>Metamonada</taxon>
        <taxon>Carpediemonas-like organisms</taxon>
        <taxon>Aduncisulcus</taxon>
    </lineage>
</organism>
<evidence type="ECO:0000313" key="1">
    <source>
        <dbReference type="EMBL" id="GKT37525.1"/>
    </source>
</evidence>
<dbReference type="EMBL" id="BQXS01004757">
    <property type="protein sequence ID" value="GKT37525.1"/>
    <property type="molecule type" value="Genomic_DNA"/>
</dbReference>
<proteinExistence type="predicted"/>
<keyword evidence="2" id="KW-1185">Reference proteome</keyword>